<dbReference type="GO" id="GO:0005886">
    <property type="term" value="C:plasma membrane"/>
    <property type="evidence" value="ECO:0007669"/>
    <property type="project" value="TreeGrafter"/>
</dbReference>
<dbReference type="Gene3D" id="3.40.390.10">
    <property type="entry name" value="Collagenase (Catalytic Domain)"/>
    <property type="match status" value="1"/>
</dbReference>
<evidence type="ECO:0000313" key="1">
    <source>
        <dbReference type="EMBL" id="KAK8782356.1"/>
    </source>
</evidence>
<protein>
    <submittedName>
        <fullName evidence="1">Uncharacterized protein</fullName>
    </submittedName>
</protein>
<proteinExistence type="predicted"/>
<dbReference type="SUPFAM" id="SSF55486">
    <property type="entry name" value="Metalloproteases ('zincins'), catalytic domain"/>
    <property type="match status" value="1"/>
</dbReference>
<dbReference type="GO" id="GO:0004222">
    <property type="term" value="F:metalloendopeptidase activity"/>
    <property type="evidence" value="ECO:0007669"/>
    <property type="project" value="TreeGrafter"/>
</dbReference>
<comment type="caution">
    <text evidence="1">The sequence shown here is derived from an EMBL/GenBank/DDBJ whole genome shotgun (WGS) entry which is preliminary data.</text>
</comment>
<dbReference type="GO" id="GO:0007219">
    <property type="term" value="P:Notch signaling pathway"/>
    <property type="evidence" value="ECO:0007669"/>
    <property type="project" value="TreeGrafter"/>
</dbReference>
<accession>A0AAQ4F5I9</accession>
<dbReference type="InterPro" id="IPR051489">
    <property type="entry name" value="ADAM_Metalloproteinase"/>
</dbReference>
<dbReference type="PANTHER" id="PTHR45702:SF2">
    <property type="entry name" value="KUZBANIAN, ISOFORM A"/>
    <property type="match status" value="1"/>
</dbReference>
<dbReference type="GO" id="GO:0006509">
    <property type="term" value="P:membrane protein ectodomain proteolysis"/>
    <property type="evidence" value="ECO:0007669"/>
    <property type="project" value="TreeGrafter"/>
</dbReference>
<dbReference type="PANTHER" id="PTHR45702">
    <property type="entry name" value="ADAM10/ADAM17 METALLOPEPTIDASE FAMILY MEMBER"/>
    <property type="match status" value="1"/>
</dbReference>
<organism evidence="1 2">
    <name type="scientific">Amblyomma americanum</name>
    <name type="common">Lone star tick</name>
    <dbReference type="NCBI Taxonomy" id="6943"/>
    <lineage>
        <taxon>Eukaryota</taxon>
        <taxon>Metazoa</taxon>
        <taxon>Ecdysozoa</taxon>
        <taxon>Arthropoda</taxon>
        <taxon>Chelicerata</taxon>
        <taxon>Arachnida</taxon>
        <taxon>Acari</taxon>
        <taxon>Parasitiformes</taxon>
        <taxon>Ixodida</taxon>
        <taxon>Ixodoidea</taxon>
        <taxon>Ixodidae</taxon>
        <taxon>Amblyomminae</taxon>
        <taxon>Amblyomma</taxon>
    </lineage>
</organism>
<dbReference type="AlphaFoldDB" id="A0AAQ4F5I9"/>
<dbReference type="EMBL" id="JARKHS020006737">
    <property type="protein sequence ID" value="KAK8782356.1"/>
    <property type="molecule type" value="Genomic_DNA"/>
</dbReference>
<name>A0AAQ4F5I9_AMBAM</name>
<sequence>MTIVCSSPTERVGGALRAAVVRAATRAQGPRATAALPAAAAAATAHGTRLPALLGFRQHDAPSGHSCYGKCAPCGEVGNYIMFPSAAPAKKPNNDKFSPCSLESIRSVLVPMIAGDSPRENCFLGKHHLHTQGVFHGFAGQDQSGPEIPISSQA</sequence>
<dbReference type="InterPro" id="IPR024079">
    <property type="entry name" value="MetalloPept_cat_dom_sf"/>
</dbReference>
<reference evidence="1 2" key="1">
    <citation type="journal article" date="2023" name="Arcadia Sci">
        <title>De novo assembly of a long-read Amblyomma americanum tick genome.</title>
        <authorList>
            <person name="Chou S."/>
            <person name="Poskanzer K.E."/>
            <person name="Rollins M."/>
            <person name="Thuy-Boun P.S."/>
        </authorList>
    </citation>
    <scope>NUCLEOTIDE SEQUENCE [LARGE SCALE GENOMIC DNA]</scope>
    <source>
        <strain evidence="1">F_SG_1</strain>
        <tissue evidence="1">Salivary glands</tissue>
    </source>
</reference>
<evidence type="ECO:0000313" key="2">
    <source>
        <dbReference type="Proteomes" id="UP001321473"/>
    </source>
</evidence>
<gene>
    <name evidence="1" type="ORF">V5799_016301</name>
</gene>
<keyword evidence="2" id="KW-1185">Reference proteome</keyword>
<dbReference type="Proteomes" id="UP001321473">
    <property type="component" value="Unassembled WGS sequence"/>
</dbReference>